<dbReference type="Proteomes" id="UP000765509">
    <property type="component" value="Unassembled WGS sequence"/>
</dbReference>
<keyword evidence="1" id="KW-0808">Transferase</keyword>
<dbReference type="InterPro" id="IPR000477">
    <property type="entry name" value="RT_dom"/>
</dbReference>
<keyword evidence="4" id="KW-0255">Endonuclease</keyword>
<evidence type="ECO:0000313" key="6">
    <source>
        <dbReference type="EMBL" id="MBW0530584.1"/>
    </source>
</evidence>
<comment type="caution">
    <text evidence="6">The sequence shown here is derived from an EMBL/GenBank/DDBJ whole genome shotgun (WGS) entry which is preliminary data.</text>
</comment>
<dbReference type="Gene3D" id="3.30.70.270">
    <property type="match status" value="1"/>
</dbReference>
<dbReference type="CDD" id="cd01647">
    <property type="entry name" value="RT_LTR"/>
    <property type="match status" value="1"/>
</dbReference>
<dbReference type="OrthoDB" id="2507294at2759"/>
<sequence length="761" mass="87663">MSTPLNQNEGTRIPNPQVLDIENSQLKNEFSTSFHNLEPLMGQALLKEVPKLKEWPHFSGEGEYDHMEFIRGIDMIKKDFELPDRLVTARFNTLFTKLAHRWYIKLRQAHGHQSWTWWKTQIINKWANDAWRFKVETAFESEKFNADKDKDLPWFCQQKYRLTALYPYMSEFLIHRKILRQCEGDLEHSAKGRTTEKSLAEDIINILKYIATRAKIASNKIRKSHICQSTTHLSNTCPKKGKINEINIEKEPDVEKDDVIEENSDDKSSIFSESSKDIENINSTFEIMESYSHLPQLSNSQLDLLKFQDAQLMKTKPNRGKGYTAGNSCITEVVINNKPTKLLLDQGAFFSCVGKSFLRTCVPNFEDQLLPIDGIKFNGANNLIKALGIFETSVIFPHINGNLRITVEFVVMENCSSTHFILGNDYLIMYGIDLHNNKDRYFTIGDNKHQKFSFLPFKRQITVNKVSPVSLELEKLKSEQLNEAEISLHLSNKQENQLSALLYDHKEAFASYKEPLGTMIGHEVDITLNIERPYPHLLRRPTYPASPKSREALEIPITELLDLGVVRKVGHNEEVEIIKPVIVAWHNGKSRMVGEFRALSTYTLPDRYPIPKIQIALTQISQGVYISTMDSFKGFHQNVVTPRARKYLRIIVHCGVYEYLRMPFGIKNALSYFQRMMNEVFPEELSEGWLIIYIDDITVCSKTCEEHMWRLSRILTKIQSVIMKISLKKCHFVLKELKALGHVVSGLSLGIDKTKVAAVLL</sequence>
<dbReference type="PANTHER" id="PTHR37984">
    <property type="entry name" value="PROTEIN CBG26694"/>
    <property type="match status" value="1"/>
</dbReference>
<evidence type="ECO:0000256" key="3">
    <source>
        <dbReference type="ARBA" id="ARBA00022722"/>
    </source>
</evidence>
<keyword evidence="7" id="KW-1185">Reference proteome</keyword>
<dbReference type="SUPFAM" id="SSF56672">
    <property type="entry name" value="DNA/RNA polymerases"/>
    <property type="match status" value="1"/>
</dbReference>
<dbReference type="Gene3D" id="2.40.70.10">
    <property type="entry name" value="Acid Proteases"/>
    <property type="match status" value="1"/>
</dbReference>
<name>A0A9Q3F0Z2_9BASI</name>
<dbReference type="InterPro" id="IPR043502">
    <property type="entry name" value="DNA/RNA_pol_sf"/>
</dbReference>
<gene>
    <name evidence="6" type="ORF">O181_070299</name>
</gene>
<dbReference type="InterPro" id="IPR043128">
    <property type="entry name" value="Rev_trsase/Diguanyl_cyclase"/>
</dbReference>
<keyword evidence="4" id="KW-0378">Hydrolase</keyword>
<evidence type="ECO:0000256" key="1">
    <source>
        <dbReference type="ARBA" id="ARBA00022679"/>
    </source>
</evidence>
<dbReference type="EMBL" id="AVOT02036131">
    <property type="protein sequence ID" value="MBW0530584.1"/>
    <property type="molecule type" value="Genomic_DNA"/>
</dbReference>
<dbReference type="GO" id="GO:0004519">
    <property type="term" value="F:endonuclease activity"/>
    <property type="evidence" value="ECO:0007669"/>
    <property type="project" value="UniProtKB-KW"/>
</dbReference>
<reference evidence="6" key="1">
    <citation type="submission" date="2021-03" db="EMBL/GenBank/DDBJ databases">
        <title>Draft genome sequence of rust myrtle Austropuccinia psidii MF-1, a brazilian biotype.</title>
        <authorList>
            <person name="Quecine M.C."/>
            <person name="Pachon D.M.R."/>
            <person name="Bonatelli M.L."/>
            <person name="Correr F.H."/>
            <person name="Franceschini L.M."/>
            <person name="Leite T.F."/>
            <person name="Margarido G.R.A."/>
            <person name="Almeida C.A."/>
            <person name="Ferrarezi J.A."/>
            <person name="Labate C.A."/>
        </authorList>
    </citation>
    <scope>NUCLEOTIDE SEQUENCE</scope>
    <source>
        <strain evidence="6">MF-1</strain>
    </source>
</reference>
<dbReference type="GO" id="GO:0016779">
    <property type="term" value="F:nucleotidyltransferase activity"/>
    <property type="evidence" value="ECO:0007669"/>
    <property type="project" value="UniProtKB-KW"/>
</dbReference>
<dbReference type="SUPFAM" id="SSF50630">
    <property type="entry name" value="Acid proteases"/>
    <property type="match status" value="1"/>
</dbReference>
<dbReference type="Pfam" id="PF00078">
    <property type="entry name" value="RVT_1"/>
    <property type="match status" value="1"/>
</dbReference>
<dbReference type="InterPro" id="IPR021109">
    <property type="entry name" value="Peptidase_aspartic_dom_sf"/>
</dbReference>
<evidence type="ECO:0000259" key="5">
    <source>
        <dbReference type="Pfam" id="PF00078"/>
    </source>
</evidence>
<dbReference type="PANTHER" id="PTHR37984:SF5">
    <property type="entry name" value="PROTEIN NYNRIN-LIKE"/>
    <property type="match status" value="1"/>
</dbReference>
<proteinExistence type="predicted"/>
<protein>
    <recommendedName>
        <fullName evidence="5">Reverse transcriptase domain-containing protein</fullName>
    </recommendedName>
</protein>
<keyword evidence="3" id="KW-0540">Nuclease</keyword>
<feature type="domain" description="Reverse transcriptase" evidence="5">
    <location>
        <begin position="587"/>
        <end position="743"/>
    </location>
</feature>
<keyword evidence="2" id="KW-0548">Nucleotidyltransferase</keyword>
<organism evidence="6 7">
    <name type="scientific">Austropuccinia psidii MF-1</name>
    <dbReference type="NCBI Taxonomy" id="1389203"/>
    <lineage>
        <taxon>Eukaryota</taxon>
        <taxon>Fungi</taxon>
        <taxon>Dikarya</taxon>
        <taxon>Basidiomycota</taxon>
        <taxon>Pucciniomycotina</taxon>
        <taxon>Pucciniomycetes</taxon>
        <taxon>Pucciniales</taxon>
        <taxon>Sphaerophragmiaceae</taxon>
        <taxon>Austropuccinia</taxon>
    </lineage>
</organism>
<evidence type="ECO:0000256" key="4">
    <source>
        <dbReference type="ARBA" id="ARBA00022759"/>
    </source>
</evidence>
<dbReference type="InterPro" id="IPR050951">
    <property type="entry name" value="Retrovirus_Pol_polyprotein"/>
</dbReference>
<dbReference type="Gene3D" id="3.10.10.10">
    <property type="entry name" value="HIV Type 1 Reverse Transcriptase, subunit A, domain 1"/>
    <property type="match status" value="1"/>
</dbReference>
<dbReference type="AlphaFoldDB" id="A0A9Q3F0Z2"/>
<evidence type="ECO:0000313" key="7">
    <source>
        <dbReference type="Proteomes" id="UP000765509"/>
    </source>
</evidence>
<accession>A0A9Q3F0Z2</accession>
<evidence type="ECO:0000256" key="2">
    <source>
        <dbReference type="ARBA" id="ARBA00022695"/>
    </source>
</evidence>